<comment type="caution">
    <text evidence="2">The sequence shown here is derived from an EMBL/GenBank/DDBJ whole genome shotgun (WGS) entry which is preliminary data.</text>
</comment>
<dbReference type="GO" id="GO:0052621">
    <property type="term" value="F:diguanylate cyclase activity"/>
    <property type="evidence" value="ECO:0007669"/>
    <property type="project" value="TreeGrafter"/>
</dbReference>
<gene>
    <name evidence="2" type="ORF">IW245_003103</name>
</gene>
<dbReference type="RefSeq" id="WP_197003826.1">
    <property type="nucleotide sequence ID" value="NZ_BONS01000016.1"/>
</dbReference>
<dbReference type="NCBIfam" id="TIGR00254">
    <property type="entry name" value="GGDEF"/>
    <property type="match status" value="1"/>
</dbReference>
<dbReference type="InterPro" id="IPR000160">
    <property type="entry name" value="GGDEF_dom"/>
</dbReference>
<dbReference type="EMBL" id="JADOUF010000001">
    <property type="protein sequence ID" value="MBG6136909.1"/>
    <property type="molecule type" value="Genomic_DNA"/>
</dbReference>
<dbReference type="CDD" id="cd01949">
    <property type="entry name" value="GGDEF"/>
    <property type="match status" value="1"/>
</dbReference>
<feature type="domain" description="GGDEF" evidence="1">
    <location>
        <begin position="380"/>
        <end position="504"/>
    </location>
</feature>
<dbReference type="SUPFAM" id="SSF55073">
    <property type="entry name" value="Nucleotide cyclase"/>
    <property type="match status" value="1"/>
</dbReference>
<evidence type="ECO:0000313" key="3">
    <source>
        <dbReference type="Proteomes" id="UP000622552"/>
    </source>
</evidence>
<dbReference type="InterPro" id="IPR043128">
    <property type="entry name" value="Rev_trsase/Diguanyl_cyclase"/>
</dbReference>
<proteinExistence type="predicted"/>
<dbReference type="PROSITE" id="PS50887">
    <property type="entry name" value="GGDEF"/>
    <property type="match status" value="1"/>
</dbReference>
<dbReference type="AlphaFoldDB" id="A0A8J7KJH6"/>
<name>A0A8J7KJH6_9ACTN</name>
<protein>
    <submittedName>
        <fullName evidence="2">Diguanylate cyclase (GGDEF)-like protein</fullName>
    </submittedName>
</protein>
<dbReference type="PANTHER" id="PTHR45138:SF9">
    <property type="entry name" value="DIGUANYLATE CYCLASE DGCM-RELATED"/>
    <property type="match status" value="1"/>
</dbReference>
<organism evidence="2 3">
    <name type="scientific">Longispora fulva</name>
    <dbReference type="NCBI Taxonomy" id="619741"/>
    <lineage>
        <taxon>Bacteria</taxon>
        <taxon>Bacillati</taxon>
        <taxon>Actinomycetota</taxon>
        <taxon>Actinomycetes</taxon>
        <taxon>Micromonosporales</taxon>
        <taxon>Micromonosporaceae</taxon>
        <taxon>Longispora</taxon>
    </lineage>
</organism>
<dbReference type="SMART" id="SM00267">
    <property type="entry name" value="GGDEF"/>
    <property type="match status" value="1"/>
</dbReference>
<accession>A0A8J7KJH6</accession>
<dbReference type="Gene3D" id="3.30.70.270">
    <property type="match status" value="1"/>
</dbReference>
<dbReference type="InterPro" id="IPR050469">
    <property type="entry name" value="Diguanylate_Cyclase"/>
</dbReference>
<dbReference type="Pfam" id="PF00990">
    <property type="entry name" value="GGDEF"/>
    <property type="match status" value="1"/>
</dbReference>
<evidence type="ECO:0000313" key="2">
    <source>
        <dbReference type="EMBL" id="MBG6136909.1"/>
    </source>
</evidence>
<dbReference type="Proteomes" id="UP000622552">
    <property type="component" value="Unassembled WGS sequence"/>
</dbReference>
<keyword evidence="3" id="KW-1185">Reference proteome</keyword>
<dbReference type="PANTHER" id="PTHR45138">
    <property type="entry name" value="REGULATORY COMPONENTS OF SENSORY TRANSDUCTION SYSTEM"/>
    <property type="match status" value="1"/>
</dbReference>
<reference evidence="2" key="1">
    <citation type="submission" date="2020-11" db="EMBL/GenBank/DDBJ databases">
        <title>Sequencing the genomes of 1000 actinobacteria strains.</title>
        <authorList>
            <person name="Klenk H.-P."/>
        </authorList>
    </citation>
    <scope>NUCLEOTIDE SEQUENCE</scope>
    <source>
        <strain evidence="2">DSM 45356</strain>
    </source>
</reference>
<dbReference type="InterPro" id="IPR029787">
    <property type="entry name" value="Nucleotide_cyclase"/>
</dbReference>
<sequence>MNVEKPDLTTRTDVYEHLRALVNRGNHIVALEEAARIADGATDPEVALQALTYQVIAAVNLRRTSDCVRLLGRAFAAVDARWDAAIAGELHVLAGWLAFQRGAVDLSVRHVILARRIFERADPAGLGVLDGWHDVALTFSYLGLHEHALAAIEQVRRAESRAGNQYDSISPEVPLRYALARDHRGDPAGCLRVLADLVADAAARRSRGAHPFPPVDWAYVAYAVARRAAMGEPSTVDVSGYDADLGPGAEEQEIRAMVAVCEALARGDGDGALDLLAGVRLSEQTFGAAEPHRLRVLAHTLRGDVGAALDAQNTMLRLVCDRLERYSDLFVDGMAARIDHEHLRHKAVRYAGDARTDPLTGLPNRRFLHHYLEDLALHGTPAMLGLCDLDGFKAVNDIHGHTVGDLVLERVAAIMARIVRRHDLVARYGGDEFVLILPATGPEQAGEIGERLLAAIAAEDWATLVPGSMLTASIGWSPLDPRDPAGGIRAADRAMYAMKGAHQR</sequence>
<evidence type="ECO:0000259" key="1">
    <source>
        <dbReference type="PROSITE" id="PS50887"/>
    </source>
</evidence>